<dbReference type="InterPro" id="IPR009057">
    <property type="entry name" value="Homeodomain-like_sf"/>
</dbReference>
<evidence type="ECO:0000313" key="14">
    <source>
        <dbReference type="Proteomes" id="UP000504603"/>
    </source>
</evidence>
<dbReference type="PROSITE" id="PS00027">
    <property type="entry name" value="HOMEOBOX_1"/>
    <property type="match status" value="1"/>
</dbReference>
<organism evidence="14 15">
    <name type="scientific">Momordica charantia</name>
    <name type="common">Bitter gourd</name>
    <name type="synonym">Balsam pear</name>
    <dbReference type="NCBI Taxonomy" id="3673"/>
    <lineage>
        <taxon>Eukaryota</taxon>
        <taxon>Viridiplantae</taxon>
        <taxon>Streptophyta</taxon>
        <taxon>Embryophyta</taxon>
        <taxon>Tracheophyta</taxon>
        <taxon>Spermatophyta</taxon>
        <taxon>Magnoliopsida</taxon>
        <taxon>eudicotyledons</taxon>
        <taxon>Gunneridae</taxon>
        <taxon>Pentapetalae</taxon>
        <taxon>rosids</taxon>
        <taxon>fabids</taxon>
        <taxon>Cucurbitales</taxon>
        <taxon>Cucurbitaceae</taxon>
        <taxon>Momordiceae</taxon>
        <taxon>Momordica</taxon>
    </lineage>
</organism>
<dbReference type="GeneID" id="111022137"/>
<keyword evidence="7" id="KW-0804">Transcription</keyword>
<dbReference type="PANTHER" id="PTHR45654:SF24">
    <property type="entry name" value="HOMEOBOX-LEUCINE ZIPPER PROTEIN GLABRA 2"/>
    <property type="match status" value="1"/>
</dbReference>
<dbReference type="PROSITE" id="PS50848">
    <property type="entry name" value="START"/>
    <property type="match status" value="1"/>
</dbReference>
<dbReference type="GO" id="GO:0003677">
    <property type="term" value="F:DNA binding"/>
    <property type="evidence" value="ECO:0007669"/>
    <property type="project" value="UniProtKB-UniRule"/>
</dbReference>
<dbReference type="InterPro" id="IPR001356">
    <property type="entry name" value="HD"/>
</dbReference>
<feature type="DNA-binding region" description="Homeobox" evidence="9">
    <location>
        <begin position="81"/>
        <end position="140"/>
    </location>
</feature>
<dbReference type="GO" id="GO:0000981">
    <property type="term" value="F:DNA-binding transcription factor activity, RNA polymerase II-specific"/>
    <property type="evidence" value="ECO:0007669"/>
    <property type="project" value="InterPro"/>
</dbReference>
<evidence type="ECO:0000256" key="1">
    <source>
        <dbReference type="ARBA" id="ARBA00004123"/>
    </source>
</evidence>
<dbReference type="RefSeq" id="XP_022154996.1">
    <property type="nucleotide sequence ID" value="XM_022299304.1"/>
</dbReference>
<gene>
    <name evidence="15" type="primary">LOC111022137</name>
</gene>
<feature type="domain" description="Homeobox" evidence="12">
    <location>
        <begin position="79"/>
        <end position="139"/>
    </location>
</feature>
<dbReference type="CDD" id="cd00086">
    <property type="entry name" value="homeodomain"/>
    <property type="match status" value="1"/>
</dbReference>
<dbReference type="PROSITE" id="PS50071">
    <property type="entry name" value="HOMEOBOX_2"/>
    <property type="match status" value="1"/>
</dbReference>
<comment type="subcellular location">
    <subcellularLocation>
        <location evidence="1 9 10">Nucleus</location>
    </subcellularLocation>
</comment>
<evidence type="ECO:0000256" key="10">
    <source>
        <dbReference type="RuleBase" id="RU000682"/>
    </source>
</evidence>
<name>A0A6J1DQD4_MOMCH</name>
<reference evidence="15" key="1">
    <citation type="submission" date="2025-08" db="UniProtKB">
        <authorList>
            <consortium name="RefSeq"/>
        </authorList>
    </citation>
    <scope>IDENTIFICATION</scope>
    <source>
        <strain evidence="15">OHB3-1</strain>
    </source>
</reference>
<dbReference type="SUPFAM" id="SSF55961">
    <property type="entry name" value="Bet v1-like"/>
    <property type="match status" value="2"/>
</dbReference>
<dbReference type="InterPro" id="IPR042160">
    <property type="entry name" value="HD-Zip_IV"/>
</dbReference>
<dbReference type="FunFam" id="3.30.530.20:FF:000026">
    <property type="entry name" value="Homeobox-leucine zipper protein GLABRA 2"/>
    <property type="match status" value="1"/>
</dbReference>
<sequence length="742" mass="82307">MAVVMSGNHPPRRLNNAPSSPALSLTLAGVFGNAAAEDLEVDAPARRDDSCSDNSEPAGSRSAEDLGADQDDEDEDKQGNRKKRKNRHTSEQIREMEMLFKESPHPDEKQRLQLSEKLGLSSKQIKFWFQNRRTQIKAIHERHENALLKGEMEKMRDENQAMREIISKGSCPKCGSSSANSSAVSRETIFTTISEQQQLRTEITRLKAEVETLRVALAKYAPPGTCTSRSTENEEGILERRRSLEQSKTIFGLEKARVMEIAKRATDELVKMADSGEPLWVRSVETGRELLNYDVYMKEFAADNERPKREIEASRESGVVFVDLHRLVQSFMDVVQWKEMFPSIISKATTMEVVSNGDGAARNGAVQLMFAELQMLTPALPSREVYFIRSCTQVSPDKWVVADVSVDKVGDGIDSSSSVSRKRPSGCIIQDTSDGHCKITWVEHWECQKMGLRTIYRTIINSGLIFGAKHWMASLQTHCEWQVFFMATNVPMKDSTGITTLGGRKSVLRLAQRMTSSFYQAFGASISHSWPKVPTKTGENIRVASRKNLNDPREPLGLILCAVASVWLPVSPKVLFEFLIDEARRLEWDVMSGGGSAETITNFAKGQNRGNAVTIQAIKSDETNVWVLQDSLTNEYESMVVYAQVDITSMKSVMAGCDPGNITTLPTGFSILPDGHQSRPMVISSSKEEKGAEGGSLLTMASQILASASQTAEMTAQSVEYVNNVISHTLKNIKASLQGEDD</sequence>
<evidence type="ECO:0000259" key="12">
    <source>
        <dbReference type="PROSITE" id="PS50071"/>
    </source>
</evidence>
<feature type="region of interest" description="Disordered" evidence="11">
    <location>
        <begin position="39"/>
        <end position="92"/>
    </location>
</feature>
<dbReference type="InterPro" id="IPR017970">
    <property type="entry name" value="Homeobox_CS"/>
</dbReference>
<evidence type="ECO:0000256" key="4">
    <source>
        <dbReference type="ARBA" id="ARBA00023054"/>
    </source>
</evidence>
<dbReference type="Gene3D" id="1.10.10.60">
    <property type="entry name" value="Homeodomain-like"/>
    <property type="match status" value="1"/>
</dbReference>
<evidence type="ECO:0000256" key="3">
    <source>
        <dbReference type="ARBA" id="ARBA00023015"/>
    </source>
</evidence>
<dbReference type="GO" id="GO:0008289">
    <property type="term" value="F:lipid binding"/>
    <property type="evidence" value="ECO:0007669"/>
    <property type="project" value="InterPro"/>
</dbReference>
<evidence type="ECO:0000313" key="15">
    <source>
        <dbReference type="RefSeq" id="XP_022154996.1"/>
    </source>
</evidence>
<dbReference type="Pfam" id="PF25797">
    <property type="entry name" value="PDF2_C"/>
    <property type="match status" value="1"/>
</dbReference>
<dbReference type="AlphaFoldDB" id="A0A6J1DQD4"/>
<dbReference type="InterPro" id="IPR057993">
    <property type="entry name" value="HD-Zip_IV_C"/>
</dbReference>
<keyword evidence="4" id="KW-0175">Coiled coil</keyword>
<dbReference type="Pfam" id="PF00046">
    <property type="entry name" value="Homeodomain"/>
    <property type="match status" value="1"/>
</dbReference>
<evidence type="ECO:0000259" key="13">
    <source>
        <dbReference type="PROSITE" id="PS50848"/>
    </source>
</evidence>
<dbReference type="Proteomes" id="UP000504603">
    <property type="component" value="Unplaced"/>
</dbReference>
<dbReference type="Pfam" id="PF01852">
    <property type="entry name" value="START"/>
    <property type="match status" value="1"/>
</dbReference>
<evidence type="ECO:0000256" key="7">
    <source>
        <dbReference type="ARBA" id="ARBA00023163"/>
    </source>
</evidence>
<dbReference type="InterPro" id="IPR023393">
    <property type="entry name" value="START-like_dom_sf"/>
</dbReference>
<dbReference type="KEGG" id="mcha:111022137"/>
<dbReference type="FunFam" id="1.10.10.60:FF:000229">
    <property type="entry name" value="Homeobox-leucine zipper protein HDG1"/>
    <property type="match status" value="1"/>
</dbReference>
<dbReference type="OrthoDB" id="6159439at2759"/>
<dbReference type="CDD" id="cd08875">
    <property type="entry name" value="START_ArGLABRA2_like"/>
    <property type="match status" value="1"/>
</dbReference>
<keyword evidence="5 9" id="KW-0238">DNA-binding</keyword>
<dbReference type="SMART" id="SM00389">
    <property type="entry name" value="HOX"/>
    <property type="match status" value="1"/>
</dbReference>
<proteinExistence type="inferred from homology"/>
<keyword evidence="8 9" id="KW-0539">Nucleus</keyword>
<evidence type="ECO:0000256" key="8">
    <source>
        <dbReference type="ARBA" id="ARBA00023242"/>
    </source>
</evidence>
<keyword evidence="3" id="KW-0805">Transcription regulation</keyword>
<protein>
    <submittedName>
        <fullName evidence="15">Homeobox-leucine zipper protein GLABRA 2</fullName>
    </submittedName>
</protein>
<evidence type="ECO:0000256" key="11">
    <source>
        <dbReference type="SAM" id="MobiDB-lite"/>
    </source>
</evidence>
<accession>A0A6J1DQD4</accession>
<dbReference type="PANTHER" id="PTHR45654">
    <property type="entry name" value="HOMEOBOX-LEUCINE ZIPPER PROTEIN MERISTEM L1"/>
    <property type="match status" value="1"/>
</dbReference>
<evidence type="ECO:0000256" key="2">
    <source>
        <dbReference type="ARBA" id="ARBA00006789"/>
    </source>
</evidence>
<dbReference type="InterPro" id="IPR002913">
    <property type="entry name" value="START_lipid-bd_dom"/>
</dbReference>
<dbReference type="SUPFAM" id="SSF46689">
    <property type="entry name" value="Homeodomain-like"/>
    <property type="match status" value="1"/>
</dbReference>
<keyword evidence="14" id="KW-1185">Reference proteome</keyword>
<evidence type="ECO:0000256" key="5">
    <source>
        <dbReference type="ARBA" id="ARBA00023125"/>
    </source>
</evidence>
<feature type="compositionally biased region" description="Acidic residues" evidence="11">
    <location>
        <begin position="66"/>
        <end position="76"/>
    </location>
</feature>
<keyword evidence="6 9" id="KW-0371">Homeobox</keyword>
<dbReference type="GO" id="GO:0005634">
    <property type="term" value="C:nucleus"/>
    <property type="evidence" value="ECO:0007669"/>
    <property type="project" value="UniProtKB-SubCell"/>
</dbReference>
<feature type="region of interest" description="Disordered" evidence="11">
    <location>
        <begin position="1"/>
        <end position="23"/>
    </location>
</feature>
<feature type="domain" description="START" evidence="13">
    <location>
        <begin position="251"/>
        <end position="484"/>
    </location>
</feature>
<evidence type="ECO:0000256" key="9">
    <source>
        <dbReference type="PROSITE-ProRule" id="PRU00108"/>
    </source>
</evidence>
<dbReference type="Gene3D" id="3.30.530.20">
    <property type="match status" value="1"/>
</dbReference>
<dbReference type="SMART" id="SM00234">
    <property type="entry name" value="START"/>
    <property type="match status" value="1"/>
</dbReference>
<evidence type="ECO:0000256" key="6">
    <source>
        <dbReference type="ARBA" id="ARBA00023155"/>
    </source>
</evidence>
<dbReference type="GO" id="GO:0030154">
    <property type="term" value="P:cell differentiation"/>
    <property type="evidence" value="ECO:0007669"/>
    <property type="project" value="UniProtKB-ARBA"/>
</dbReference>
<comment type="similarity">
    <text evidence="2">Belongs to the HD-ZIP homeobox family. Class IV subfamily.</text>
</comment>